<evidence type="ECO:0000259" key="4">
    <source>
        <dbReference type="PROSITE" id="PS51987"/>
    </source>
</evidence>
<dbReference type="SUPFAM" id="SSF55931">
    <property type="entry name" value="Glutamine synthetase/guanido kinase"/>
    <property type="match status" value="1"/>
</dbReference>
<dbReference type="EC" id="6.3.1.2" evidence="5"/>
<comment type="caution">
    <text evidence="5">The sequence shown here is derived from an EMBL/GenBank/DDBJ whole genome shotgun (WGS) entry which is preliminary data.</text>
</comment>
<dbReference type="SMART" id="SM01230">
    <property type="entry name" value="Gln-synt_C"/>
    <property type="match status" value="1"/>
</dbReference>
<dbReference type="InterPro" id="IPR008146">
    <property type="entry name" value="Gln_synth_cat_dom"/>
</dbReference>
<dbReference type="GO" id="GO:0006542">
    <property type="term" value="P:glutamine biosynthetic process"/>
    <property type="evidence" value="ECO:0007669"/>
    <property type="project" value="InterPro"/>
</dbReference>
<dbReference type="SUPFAM" id="SSF54368">
    <property type="entry name" value="Glutamine synthetase, N-terminal domain"/>
    <property type="match status" value="1"/>
</dbReference>
<evidence type="ECO:0000313" key="6">
    <source>
        <dbReference type="Proteomes" id="UP000036958"/>
    </source>
</evidence>
<dbReference type="Gene3D" id="3.10.20.70">
    <property type="entry name" value="Glutamine synthetase, N-terminal domain"/>
    <property type="match status" value="1"/>
</dbReference>
<proteinExistence type="inferred from homology"/>
<dbReference type="Pfam" id="PF00120">
    <property type="entry name" value="Gln-synt_C"/>
    <property type="match status" value="1"/>
</dbReference>
<dbReference type="GO" id="GO:0005737">
    <property type="term" value="C:cytoplasm"/>
    <property type="evidence" value="ECO:0007669"/>
    <property type="project" value="TreeGrafter"/>
</dbReference>
<gene>
    <name evidence="5" type="ORF">NC99_33460</name>
</gene>
<dbReference type="InterPro" id="IPR008147">
    <property type="entry name" value="Gln_synt_N"/>
</dbReference>
<dbReference type="OrthoDB" id="9807095at2"/>
<dbReference type="GO" id="GO:0019740">
    <property type="term" value="P:nitrogen utilization"/>
    <property type="evidence" value="ECO:0007669"/>
    <property type="project" value="TreeGrafter"/>
</dbReference>
<dbReference type="Gene3D" id="3.30.590.10">
    <property type="entry name" value="Glutamine synthetase/guanido kinase, catalytic domain"/>
    <property type="match status" value="1"/>
</dbReference>
<reference evidence="6" key="1">
    <citation type="submission" date="2015-07" db="EMBL/GenBank/DDBJ databases">
        <title>Genome sequencing of Sunxiuqinia dokdonensis strain SK.</title>
        <authorList>
            <person name="Ahn S."/>
            <person name="Kim B.-C."/>
        </authorList>
    </citation>
    <scope>NUCLEOTIDE SEQUENCE [LARGE SCALE GENOMIC DNA]</scope>
    <source>
        <strain evidence="6">SK</strain>
    </source>
</reference>
<dbReference type="PROSITE" id="PS51987">
    <property type="entry name" value="GS_CATALYTIC"/>
    <property type="match status" value="1"/>
</dbReference>
<sequence>MPSIQNNPNLLVQYLQKPASEFTKEDLIRYIAEREIEMVNFRYAAEDGKLKTINFKVTGHDELDMILATGERVDGSSIFSFLEADSSDLYLVPRYKTAFLNPFASIPSVDILCSFYNQNGEPLESSPENILRKAQKQFFKETGMKLKMMGELEFYVVSEATEADDFSENGYQSAEPFTRHENLRVEAIKLIAQCGGMVRFGHAENGRFSQHGKYFEQHEIEFAPVDPEDAADQLIIAKWILRMLGLKYKVNVTFIPKISLNQPGSGMHIHFVAEQGGKNCLVENGELTSTSLRMIAGVLELAPALTAFGNPTPVSYLRFMPGQNVPSHICWGKQNRSTLIRVPLAWSSNIPFGAILNNQEQAKIDYTFRQTIEYRGFDGSANPYLLSAALIVGFMKGLSDHEAVKKSDEYFCAGNLFLHNQQTESNEKQFNLLPMSCRESADTLERFREDFETNQIFPKSIINHTILKLRSFNDKELSENLKTYGENQDLLDLIDEYLNNM</sequence>
<dbReference type="PANTHER" id="PTHR43407:SF1">
    <property type="entry name" value="LENGSIN"/>
    <property type="match status" value="1"/>
</dbReference>
<dbReference type="PANTHER" id="PTHR43407">
    <property type="entry name" value="GLUTAMINE SYNTHETASE"/>
    <property type="match status" value="1"/>
</dbReference>
<dbReference type="InterPro" id="IPR036651">
    <property type="entry name" value="Gln_synt_N_sf"/>
</dbReference>
<accession>A0A0L8V5T6</accession>
<keyword evidence="6" id="KW-1185">Reference proteome</keyword>
<dbReference type="Pfam" id="PF03951">
    <property type="entry name" value="Gln-synt_N"/>
    <property type="match status" value="1"/>
</dbReference>
<dbReference type="EMBL" id="LGIA01000176">
    <property type="protein sequence ID" value="KOH43850.1"/>
    <property type="molecule type" value="Genomic_DNA"/>
</dbReference>
<feature type="domain" description="GS catalytic" evidence="4">
    <location>
        <begin position="127"/>
        <end position="501"/>
    </location>
</feature>
<protein>
    <submittedName>
        <fullName evidence="5">Glutamate-ammonia ligase</fullName>
        <ecNumber evidence="5">6.3.1.2</ecNumber>
    </submittedName>
</protein>
<dbReference type="STRING" id="1409788.NC99_33460"/>
<dbReference type="GO" id="GO:0016020">
    <property type="term" value="C:membrane"/>
    <property type="evidence" value="ECO:0007669"/>
    <property type="project" value="TreeGrafter"/>
</dbReference>
<dbReference type="AlphaFoldDB" id="A0A0L8V5T6"/>
<evidence type="ECO:0000256" key="1">
    <source>
        <dbReference type="ARBA" id="ARBA00009897"/>
    </source>
</evidence>
<comment type="similarity">
    <text evidence="1 2 3">Belongs to the glutamine synthetase family.</text>
</comment>
<name>A0A0L8V5T6_9BACT</name>
<dbReference type="PATRIC" id="fig|1409788.3.peg.3429"/>
<dbReference type="RefSeq" id="WP_053185518.1">
    <property type="nucleotide sequence ID" value="NZ_LGIA01000176.1"/>
</dbReference>
<dbReference type="Proteomes" id="UP000036958">
    <property type="component" value="Unassembled WGS sequence"/>
</dbReference>
<evidence type="ECO:0000256" key="2">
    <source>
        <dbReference type="PROSITE-ProRule" id="PRU01331"/>
    </source>
</evidence>
<organism evidence="5 6">
    <name type="scientific">Sunxiuqinia dokdonensis</name>
    <dbReference type="NCBI Taxonomy" id="1409788"/>
    <lineage>
        <taxon>Bacteria</taxon>
        <taxon>Pseudomonadati</taxon>
        <taxon>Bacteroidota</taxon>
        <taxon>Bacteroidia</taxon>
        <taxon>Marinilabiliales</taxon>
        <taxon>Prolixibacteraceae</taxon>
        <taxon>Sunxiuqinia</taxon>
    </lineage>
</organism>
<evidence type="ECO:0000256" key="3">
    <source>
        <dbReference type="RuleBase" id="RU000384"/>
    </source>
</evidence>
<dbReference type="GO" id="GO:0004356">
    <property type="term" value="F:glutamine synthetase activity"/>
    <property type="evidence" value="ECO:0007669"/>
    <property type="project" value="UniProtKB-EC"/>
</dbReference>
<evidence type="ECO:0000313" key="5">
    <source>
        <dbReference type="EMBL" id="KOH43850.1"/>
    </source>
</evidence>
<dbReference type="InterPro" id="IPR014746">
    <property type="entry name" value="Gln_synth/guanido_kin_cat_dom"/>
</dbReference>
<keyword evidence="5" id="KW-0436">Ligase</keyword>